<evidence type="ECO:0000256" key="5">
    <source>
        <dbReference type="ARBA" id="ARBA00022741"/>
    </source>
</evidence>
<keyword evidence="5" id="KW-0547">Nucleotide-binding</keyword>
<feature type="transmembrane region" description="Helical" evidence="10">
    <location>
        <begin position="143"/>
        <end position="168"/>
    </location>
</feature>
<dbReference type="GO" id="GO:0000155">
    <property type="term" value="F:phosphorelay sensor kinase activity"/>
    <property type="evidence" value="ECO:0007669"/>
    <property type="project" value="InterPro"/>
</dbReference>
<feature type="region of interest" description="Disordered" evidence="9">
    <location>
        <begin position="265"/>
        <end position="292"/>
    </location>
</feature>
<evidence type="ECO:0000256" key="9">
    <source>
        <dbReference type="SAM" id="MobiDB-lite"/>
    </source>
</evidence>
<comment type="catalytic activity">
    <reaction evidence="1">
        <text>ATP + protein L-histidine = ADP + protein N-phospho-L-histidine.</text>
        <dbReference type="EC" id="2.7.13.3"/>
    </reaction>
</comment>
<keyword evidence="7" id="KW-0067">ATP-binding</keyword>
<feature type="transmembrane region" description="Helical" evidence="10">
    <location>
        <begin position="90"/>
        <end position="111"/>
    </location>
</feature>
<dbReference type="InterPro" id="IPR050482">
    <property type="entry name" value="Sensor_HK_TwoCompSys"/>
</dbReference>
<keyword evidence="8" id="KW-0902">Two-component regulatory system</keyword>
<dbReference type="InterPro" id="IPR011712">
    <property type="entry name" value="Sig_transdc_His_kin_sub3_dim/P"/>
</dbReference>
<comment type="caution">
    <text evidence="12">The sequence shown here is derived from an EMBL/GenBank/DDBJ whole genome shotgun (WGS) entry which is preliminary data.</text>
</comment>
<keyword evidence="10" id="KW-0472">Membrane</keyword>
<dbReference type="eggNOG" id="COG4585">
    <property type="taxonomic scope" value="Bacteria"/>
</dbReference>
<feature type="domain" description="Signal transduction histidine kinase subgroup 3 dimerisation and phosphoacceptor" evidence="11">
    <location>
        <begin position="198"/>
        <end position="260"/>
    </location>
</feature>
<keyword evidence="4" id="KW-0808">Transferase</keyword>
<dbReference type="GO" id="GO:0046983">
    <property type="term" value="F:protein dimerization activity"/>
    <property type="evidence" value="ECO:0007669"/>
    <property type="project" value="InterPro"/>
</dbReference>
<keyword evidence="10" id="KW-1133">Transmembrane helix</keyword>
<evidence type="ECO:0000259" key="11">
    <source>
        <dbReference type="Pfam" id="PF07730"/>
    </source>
</evidence>
<dbReference type="EMBL" id="AVPJ01000002">
    <property type="protein sequence ID" value="KGN34407.1"/>
    <property type="molecule type" value="Genomic_DNA"/>
</dbReference>
<feature type="transmembrane region" description="Helical" evidence="10">
    <location>
        <begin position="36"/>
        <end position="55"/>
    </location>
</feature>
<dbReference type="Gene3D" id="1.20.5.1930">
    <property type="match status" value="1"/>
</dbReference>
<organism evidence="12 13">
    <name type="scientific">Knoellia sinensis KCTC 19936</name>
    <dbReference type="NCBI Taxonomy" id="1385520"/>
    <lineage>
        <taxon>Bacteria</taxon>
        <taxon>Bacillati</taxon>
        <taxon>Actinomycetota</taxon>
        <taxon>Actinomycetes</taxon>
        <taxon>Micrococcales</taxon>
        <taxon>Intrasporangiaceae</taxon>
        <taxon>Knoellia</taxon>
    </lineage>
</organism>
<dbReference type="STRING" id="1385520.N802_12610"/>
<name>A0A0A0JEC1_9MICO</name>
<evidence type="ECO:0000256" key="10">
    <source>
        <dbReference type="SAM" id="Phobius"/>
    </source>
</evidence>
<keyword evidence="10" id="KW-0812">Transmembrane</keyword>
<evidence type="ECO:0000256" key="8">
    <source>
        <dbReference type="ARBA" id="ARBA00023012"/>
    </source>
</evidence>
<gene>
    <name evidence="12" type="ORF">N802_12610</name>
</gene>
<feature type="compositionally biased region" description="Low complexity" evidence="9">
    <location>
        <begin position="268"/>
        <end position="292"/>
    </location>
</feature>
<proteinExistence type="predicted"/>
<protein>
    <recommendedName>
        <fullName evidence="2">histidine kinase</fullName>
        <ecNumber evidence="2">2.7.13.3</ecNumber>
    </recommendedName>
</protein>
<dbReference type="EC" id="2.7.13.3" evidence="2"/>
<evidence type="ECO:0000256" key="1">
    <source>
        <dbReference type="ARBA" id="ARBA00000085"/>
    </source>
</evidence>
<evidence type="ECO:0000256" key="4">
    <source>
        <dbReference type="ARBA" id="ARBA00022679"/>
    </source>
</evidence>
<dbReference type="GO" id="GO:0016020">
    <property type="term" value="C:membrane"/>
    <property type="evidence" value="ECO:0007669"/>
    <property type="project" value="InterPro"/>
</dbReference>
<keyword evidence="13" id="KW-1185">Reference proteome</keyword>
<evidence type="ECO:0000256" key="3">
    <source>
        <dbReference type="ARBA" id="ARBA00022553"/>
    </source>
</evidence>
<dbReference type="InterPro" id="IPR036890">
    <property type="entry name" value="HATPase_C_sf"/>
</dbReference>
<dbReference type="AlphaFoldDB" id="A0A0A0JEC1"/>
<dbReference type="PANTHER" id="PTHR24421">
    <property type="entry name" value="NITRATE/NITRITE SENSOR PROTEIN NARX-RELATED"/>
    <property type="match status" value="1"/>
</dbReference>
<evidence type="ECO:0000256" key="2">
    <source>
        <dbReference type="ARBA" id="ARBA00012438"/>
    </source>
</evidence>
<evidence type="ECO:0000313" key="12">
    <source>
        <dbReference type="EMBL" id="KGN34407.1"/>
    </source>
</evidence>
<keyword evidence="3" id="KW-0597">Phosphoprotein</keyword>
<evidence type="ECO:0000256" key="7">
    <source>
        <dbReference type="ARBA" id="ARBA00022840"/>
    </source>
</evidence>
<dbReference type="Pfam" id="PF07730">
    <property type="entry name" value="HisKA_3"/>
    <property type="match status" value="1"/>
</dbReference>
<reference evidence="12 13" key="1">
    <citation type="submission" date="2013-08" db="EMBL/GenBank/DDBJ databases">
        <title>The genome sequence of Knoellia sinensis.</title>
        <authorList>
            <person name="Zhu W."/>
            <person name="Wang G."/>
        </authorList>
    </citation>
    <scope>NUCLEOTIDE SEQUENCE [LARGE SCALE GENOMIC DNA]</scope>
    <source>
        <strain evidence="12 13">KCTC 19936</strain>
    </source>
</reference>
<dbReference type="GO" id="GO:0005524">
    <property type="term" value="F:ATP binding"/>
    <property type="evidence" value="ECO:0007669"/>
    <property type="project" value="UniProtKB-KW"/>
</dbReference>
<dbReference type="PANTHER" id="PTHR24421:SF10">
    <property type="entry name" value="NITRATE_NITRITE SENSOR PROTEIN NARQ"/>
    <property type="match status" value="1"/>
</dbReference>
<keyword evidence="6" id="KW-0418">Kinase</keyword>
<sequence>MAHVFLAIALALPLVAAVAATVAALAIPSQSLLNRGLLTILGVGFLGIVGWVALLPEVRPVEVATARTLLGLDLPDVTHPADWASRRRGALWLAFLVVLGLVVATGVLYLLPTGVGLLAHPFSGAETIGMPGGPFRTDSGWGAAWVVLPGLVALAATGALVWGAGALITRLAPRVIGPSVVERVAVAADRERELARANALARDLHDSLGHRLTAMTIQATAARRLLRQDPEAAERAMAAVEELGRNAQADVDAVVGALRGRAPVHGVTSTDASTLTTSAPTTHAPAPTTDASTRGVDVVAGVRSVIDSYPGEVRVTAPTTLALPGSVADTIQHIAREALTNATRHGTGPIDLRLESRSGAAVVEVRNVIGPVETPTGSAERSGLRGLRERLLLAGGTLTAGRQEDGTWMLRATLPLP</sequence>
<dbReference type="Proteomes" id="UP000030002">
    <property type="component" value="Unassembled WGS sequence"/>
</dbReference>
<accession>A0A0A0JEC1</accession>
<evidence type="ECO:0000313" key="13">
    <source>
        <dbReference type="Proteomes" id="UP000030002"/>
    </source>
</evidence>
<dbReference type="Gene3D" id="3.30.565.10">
    <property type="entry name" value="Histidine kinase-like ATPase, C-terminal domain"/>
    <property type="match status" value="1"/>
</dbReference>
<evidence type="ECO:0000256" key="6">
    <source>
        <dbReference type="ARBA" id="ARBA00022777"/>
    </source>
</evidence>